<dbReference type="Proteomes" id="UP001139409">
    <property type="component" value="Unassembled WGS sequence"/>
</dbReference>
<dbReference type="InterPro" id="IPR002901">
    <property type="entry name" value="MGlyc_endo_b_GlcNAc-like_dom"/>
</dbReference>
<evidence type="ECO:0000313" key="3">
    <source>
        <dbReference type="Proteomes" id="UP001139409"/>
    </source>
</evidence>
<proteinExistence type="predicted"/>
<keyword evidence="3" id="KW-1185">Reference proteome</keyword>
<organism evidence="2 3">
    <name type="scientific">Fulvivirga sedimenti</name>
    <dbReference type="NCBI Taxonomy" id="2879465"/>
    <lineage>
        <taxon>Bacteria</taxon>
        <taxon>Pseudomonadati</taxon>
        <taxon>Bacteroidota</taxon>
        <taxon>Cytophagia</taxon>
        <taxon>Cytophagales</taxon>
        <taxon>Fulvivirgaceae</taxon>
        <taxon>Fulvivirga</taxon>
    </lineage>
</organism>
<gene>
    <name evidence="2" type="ORF">LDX50_26060</name>
</gene>
<comment type="caution">
    <text evidence="2">The sequence shown here is derived from an EMBL/GenBank/DDBJ whole genome shotgun (WGS) entry which is preliminary data.</text>
</comment>
<dbReference type="EMBL" id="JAIXNE010000006">
    <property type="protein sequence ID" value="MCA6078365.1"/>
    <property type="molecule type" value="Genomic_DNA"/>
</dbReference>
<protein>
    <submittedName>
        <fullName evidence="2">Glucosaminidase domain-containing protein</fullName>
    </submittedName>
</protein>
<dbReference type="SMART" id="SM00047">
    <property type="entry name" value="LYZ2"/>
    <property type="match status" value="1"/>
</dbReference>
<dbReference type="RefSeq" id="WP_225699225.1">
    <property type="nucleotide sequence ID" value="NZ_JAIXNE010000006.1"/>
</dbReference>
<dbReference type="Pfam" id="PF01832">
    <property type="entry name" value="Glucosaminidase"/>
    <property type="match status" value="1"/>
</dbReference>
<evidence type="ECO:0000259" key="1">
    <source>
        <dbReference type="SMART" id="SM00047"/>
    </source>
</evidence>
<evidence type="ECO:0000313" key="2">
    <source>
        <dbReference type="EMBL" id="MCA6078365.1"/>
    </source>
</evidence>
<dbReference type="Gene3D" id="1.10.530.10">
    <property type="match status" value="1"/>
</dbReference>
<sequence length="315" mass="35838">MKTILVLLLALPLMSCSPEEKKQAEIPDVVVEKAAEGRDTVIYEIASFQEAADLIARLKYTPEDWQAGIREIPRLTWIKVPERWRTTTSKEIEVKVKKQIFFRVLAPLTLQCNEEVLENRERLQSMLKRLPEGINSDEENWLREMAAAYRVESEEINQQFFQELLTKVDVIPVSLALAQSAEESGWGTSRFAAEGNALFGQWAWGKDAMKPKEQREGMGDYGLRKFDTPIESMGAYIHNLNTHPAYADLRKRRAELREAGKPITGQELANTLTKYSERGAEYVETLQSIMRVNHLAQADEAYLSDGPVILVVPVE</sequence>
<reference evidence="2" key="1">
    <citation type="submission" date="2021-09" db="EMBL/GenBank/DDBJ databases">
        <title>Fulvivirga sp. isolated from coastal sediment.</title>
        <authorList>
            <person name="Yu H."/>
        </authorList>
    </citation>
    <scope>NUCLEOTIDE SEQUENCE</scope>
    <source>
        <strain evidence="2">1062</strain>
    </source>
</reference>
<dbReference type="InterPro" id="IPR053195">
    <property type="entry name" value="Bax-like"/>
</dbReference>
<accession>A0A9X1KZK3</accession>
<dbReference type="PANTHER" id="PTHR40572">
    <property type="entry name" value="PROTEIN BAX"/>
    <property type="match status" value="1"/>
</dbReference>
<dbReference type="GO" id="GO:0004040">
    <property type="term" value="F:amidase activity"/>
    <property type="evidence" value="ECO:0007669"/>
    <property type="project" value="InterPro"/>
</dbReference>
<name>A0A9X1KZK3_9BACT</name>
<dbReference type="PANTHER" id="PTHR40572:SF1">
    <property type="entry name" value="PROTEIN BAX"/>
    <property type="match status" value="1"/>
</dbReference>
<dbReference type="AlphaFoldDB" id="A0A9X1KZK3"/>
<feature type="domain" description="Mannosyl-glycoprotein endo-beta-N-acetylglucosamidase-like" evidence="1">
    <location>
        <begin position="151"/>
        <end position="283"/>
    </location>
</feature>